<keyword evidence="4 8" id="KW-0812">Transmembrane</keyword>
<accession>A0AAN9LRA8</accession>
<reference evidence="10 11" key="1">
    <citation type="submission" date="2024-01" db="EMBL/GenBank/DDBJ databases">
        <title>The genomes of 5 underutilized Papilionoideae crops provide insights into root nodulation and disease resistanc.</title>
        <authorList>
            <person name="Jiang F."/>
        </authorList>
    </citation>
    <scope>NUCLEOTIDE SEQUENCE [LARGE SCALE GENOMIC DNA]</scope>
    <source>
        <strain evidence="10">LVBAO_FW01</strain>
        <tissue evidence="10">Leaves</tissue>
    </source>
</reference>
<feature type="transmembrane region" description="Helical" evidence="8">
    <location>
        <begin position="246"/>
        <end position="264"/>
    </location>
</feature>
<dbReference type="Pfam" id="PF01740">
    <property type="entry name" value="STAS"/>
    <property type="match status" value="1"/>
</dbReference>
<evidence type="ECO:0000256" key="8">
    <source>
        <dbReference type="SAM" id="Phobius"/>
    </source>
</evidence>
<feature type="transmembrane region" description="Helical" evidence="8">
    <location>
        <begin position="326"/>
        <end position="349"/>
    </location>
</feature>
<feature type="domain" description="STAS" evidence="9">
    <location>
        <begin position="511"/>
        <end position="635"/>
    </location>
</feature>
<dbReference type="PANTHER" id="PTHR11814">
    <property type="entry name" value="SULFATE TRANSPORTER"/>
    <property type="match status" value="1"/>
</dbReference>
<dbReference type="InterPro" id="IPR001902">
    <property type="entry name" value="SLC26A/SulP_fam"/>
</dbReference>
<feature type="transmembrane region" description="Helical" evidence="8">
    <location>
        <begin position="166"/>
        <end position="188"/>
    </location>
</feature>
<name>A0AAN9LRA8_CANGL</name>
<sequence length="704" mass="77332">MRMEITYASPSFAELPPAVPSSMSSNTVRPVRIIPLQHPNVTTPSSSSPNVAFSRWTTKLRRMTWLEWMEFFLPCLRWIRTYKWREYFQVDLMAGITVGVMLVPQSMSYAKLAGLQPIYGLYSGFVPIFVYAIFGSSRQLAVGPVALVSLLVSNVLSGIVDSSSEVYTELAIVLSLMVGIMECIMGLLRLGWLIRFISHSVISGFTTASAIVIGLSQAKYFLGYDVDKSSKIIPLVKSIIAGADKFSWPPFLMGSVMLAILLVMKHLGKTRKYLRFLRAAGPLTAVALGTLFAKIFHPSSISLVGDIPQGLPTFSVPKAFEYAESLIPTALLITGVAILESVGIAKALAAKNGYELDSNQELFGLGVSNVLGSFFSAYPTTGSFSRSAVNHESGAKSGVSGIVSGIIITCALLFLTPLFEYIPQCALAAIVISAVIGLVDYDEAIFLWRVDKKDFLLWTITSTTTLFLGIEIGVLIGVGVSLAFVIHESANPHIAVLGRLPGTTVYRNVKQYPEAYTYNGIVIVRVDAPIYFANTSYIKDRLREYEVDVDSSKRRGPEVERVYCVILEMAPVTYVDSSAVQALKDLYQEYQLRGIQIAISNPSPEVLLTLSRSGLVELIGKEWYFVRVHDAVQVCLQHVQSLKLGSVSSQSPHSLSEDKPSIFTRLMKERGDNLSITDLESGDGRPPLPRDRDSQLEPLLSKER</sequence>
<dbReference type="Pfam" id="PF00916">
    <property type="entry name" value="Sulfate_transp"/>
    <property type="match status" value="1"/>
</dbReference>
<feature type="compositionally biased region" description="Basic and acidic residues" evidence="7">
    <location>
        <begin position="688"/>
        <end position="704"/>
    </location>
</feature>
<dbReference type="FunFam" id="3.30.750.24:FF:000002">
    <property type="entry name" value="Sulfate transporter 31"/>
    <property type="match status" value="1"/>
</dbReference>
<dbReference type="PROSITE" id="PS50801">
    <property type="entry name" value="STAS"/>
    <property type="match status" value="1"/>
</dbReference>
<feature type="transmembrane region" description="Helical" evidence="8">
    <location>
        <begin position="200"/>
        <end position="222"/>
    </location>
</feature>
<feature type="transmembrane region" description="Helical" evidence="8">
    <location>
        <begin position="116"/>
        <end position="134"/>
    </location>
</feature>
<evidence type="ECO:0000256" key="2">
    <source>
        <dbReference type="ARBA" id="ARBA00008692"/>
    </source>
</evidence>
<feature type="transmembrane region" description="Helical" evidence="8">
    <location>
        <begin position="276"/>
        <end position="296"/>
    </location>
</feature>
<evidence type="ECO:0000256" key="1">
    <source>
        <dbReference type="ARBA" id="ARBA00004141"/>
    </source>
</evidence>
<dbReference type="InterPro" id="IPR011547">
    <property type="entry name" value="SLC26A/SulP_dom"/>
</dbReference>
<dbReference type="SUPFAM" id="SSF52091">
    <property type="entry name" value="SpoIIaa-like"/>
    <property type="match status" value="1"/>
</dbReference>
<dbReference type="Proteomes" id="UP001367508">
    <property type="component" value="Unassembled WGS sequence"/>
</dbReference>
<feature type="transmembrane region" description="Helical" evidence="8">
    <location>
        <begin position="141"/>
        <end position="160"/>
    </location>
</feature>
<dbReference type="InterPro" id="IPR036513">
    <property type="entry name" value="STAS_dom_sf"/>
</dbReference>
<evidence type="ECO:0000256" key="3">
    <source>
        <dbReference type="ARBA" id="ARBA00022448"/>
    </source>
</evidence>
<feature type="transmembrane region" description="Helical" evidence="8">
    <location>
        <begin position="87"/>
        <end position="104"/>
    </location>
</feature>
<feature type="transmembrane region" description="Helical" evidence="8">
    <location>
        <begin position="361"/>
        <end position="378"/>
    </location>
</feature>
<feature type="transmembrane region" description="Helical" evidence="8">
    <location>
        <begin position="426"/>
        <end position="449"/>
    </location>
</feature>
<comment type="subcellular location">
    <subcellularLocation>
        <location evidence="1">Membrane</location>
        <topology evidence="1">Multi-pass membrane protein</topology>
    </subcellularLocation>
</comment>
<protein>
    <recommendedName>
        <fullName evidence="9">STAS domain-containing protein</fullName>
    </recommendedName>
</protein>
<feature type="region of interest" description="Disordered" evidence="7">
    <location>
        <begin position="673"/>
        <end position="704"/>
    </location>
</feature>
<gene>
    <name evidence="10" type="ORF">VNO77_21554</name>
</gene>
<evidence type="ECO:0000256" key="7">
    <source>
        <dbReference type="SAM" id="MobiDB-lite"/>
    </source>
</evidence>
<feature type="transmembrane region" description="Helical" evidence="8">
    <location>
        <begin position="398"/>
        <end position="419"/>
    </location>
</feature>
<comment type="caution">
    <text evidence="10">The sequence shown here is derived from an EMBL/GenBank/DDBJ whole genome shotgun (WGS) entry which is preliminary data.</text>
</comment>
<evidence type="ECO:0000313" key="10">
    <source>
        <dbReference type="EMBL" id="KAK7340840.1"/>
    </source>
</evidence>
<dbReference type="PROSITE" id="PS01130">
    <property type="entry name" value="SLC26A"/>
    <property type="match status" value="1"/>
</dbReference>
<dbReference type="InterPro" id="IPR018045">
    <property type="entry name" value="S04_transporter_CS"/>
</dbReference>
<dbReference type="CDD" id="cd07042">
    <property type="entry name" value="STAS_SulP_like_sulfate_transporter"/>
    <property type="match status" value="1"/>
</dbReference>
<dbReference type="Gene3D" id="3.30.750.24">
    <property type="entry name" value="STAS domain"/>
    <property type="match status" value="1"/>
</dbReference>
<evidence type="ECO:0000313" key="11">
    <source>
        <dbReference type="Proteomes" id="UP001367508"/>
    </source>
</evidence>
<dbReference type="NCBIfam" id="TIGR00815">
    <property type="entry name" value="sulP"/>
    <property type="match status" value="1"/>
</dbReference>
<organism evidence="10 11">
    <name type="scientific">Canavalia gladiata</name>
    <name type="common">Sword bean</name>
    <name type="synonym">Dolichos gladiatus</name>
    <dbReference type="NCBI Taxonomy" id="3824"/>
    <lineage>
        <taxon>Eukaryota</taxon>
        <taxon>Viridiplantae</taxon>
        <taxon>Streptophyta</taxon>
        <taxon>Embryophyta</taxon>
        <taxon>Tracheophyta</taxon>
        <taxon>Spermatophyta</taxon>
        <taxon>Magnoliopsida</taxon>
        <taxon>eudicotyledons</taxon>
        <taxon>Gunneridae</taxon>
        <taxon>Pentapetalae</taxon>
        <taxon>rosids</taxon>
        <taxon>fabids</taxon>
        <taxon>Fabales</taxon>
        <taxon>Fabaceae</taxon>
        <taxon>Papilionoideae</taxon>
        <taxon>50 kb inversion clade</taxon>
        <taxon>NPAAA clade</taxon>
        <taxon>indigoferoid/millettioid clade</taxon>
        <taxon>Phaseoleae</taxon>
        <taxon>Canavalia</taxon>
    </lineage>
</organism>
<dbReference type="GO" id="GO:0016020">
    <property type="term" value="C:membrane"/>
    <property type="evidence" value="ECO:0007669"/>
    <property type="project" value="UniProtKB-SubCell"/>
</dbReference>
<dbReference type="InterPro" id="IPR002645">
    <property type="entry name" value="STAS_dom"/>
</dbReference>
<proteinExistence type="inferred from homology"/>
<comment type="similarity">
    <text evidence="2">Belongs to the SLC26A/SulP transporter (TC 2.A.53) family.</text>
</comment>
<feature type="transmembrane region" description="Helical" evidence="8">
    <location>
        <begin position="455"/>
        <end position="486"/>
    </location>
</feature>
<dbReference type="AlphaFoldDB" id="A0AAN9LRA8"/>
<evidence type="ECO:0000256" key="5">
    <source>
        <dbReference type="ARBA" id="ARBA00022989"/>
    </source>
</evidence>
<keyword evidence="11" id="KW-1185">Reference proteome</keyword>
<dbReference type="EMBL" id="JAYMYQ010000004">
    <property type="protein sequence ID" value="KAK7340840.1"/>
    <property type="molecule type" value="Genomic_DNA"/>
</dbReference>
<keyword evidence="6 8" id="KW-0472">Membrane</keyword>
<evidence type="ECO:0000256" key="4">
    <source>
        <dbReference type="ARBA" id="ARBA00022692"/>
    </source>
</evidence>
<evidence type="ECO:0000259" key="9">
    <source>
        <dbReference type="PROSITE" id="PS50801"/>
    </source>
</evidence>
<keyword evidence="3" id="KW-0813">Transport</keyword>
<keyword evidence="5 8" id="KW-1133">Transmembrane helix</keyword>
<evidence type="ECO:0000256" key="6">
    <source>
        <dbReference type="ARBA" id="ARBA00023136"/>
    </source>
</evidence>
<dbReference type="GO" id="GO:0008271">
    <property type="term" value="F:secondary active sulfate transmembrane transporter activity"/>
    <property type="evidence" value="ECO:0007669"/>
    <property type="project" value="InterPro"/>
</dbReference>